<name>A0AAJ2VCK5_DELAC</name>
<gene>
    <name evidence="1" type="ORF">SGN30_14930</name>
    <name evidence="2" type="ORF">SGN30_28415</name>
</gene>
<evidence type="ECO:0000313" key="2">
    <source>
        <dbReference type="EMBL" id="MDX4957361.1"/>
    </source>
</evidence>
<dbReference type="EMBL" id="JAWWMZ010000017">
    <property type="protein sequence ID" value="MDX4957361.1"/>
    <property type="molecule type" value="Genomic_DNA"/>
</dbReference>
<proteinExistence type="predicted"/>
<protein>
    <submittedName>
        <fullName evidence="2">Uncharacterized protein</fullName>
    </submittedName>
</protein>
<organism evidence="2 3">
    <name type="scientific">Delftia acidovorans</name>
    <name type="common">Pseudomonas acidovorans</name>
    <name type="synonym">Comamonas acidovorans</name>
    <dbReference type="NCBI Taxonomy" id="80866"/>
    <lineage>
        <taxon>Bacteria</taxon>
        <taxon>Pseudomonadati</taxon>
        <taxon>Pseudomonadota</taxon>
        <taxon>Betaproteobacteria</taxon>
        <taxon>Burkholderiales</taxon>
        <taxon>Comamonadaceae</taxon>
        <taxon>Delftia</taxon>
    </lineage>
</organism>
<dbReference type="AlphaFoldDB" id="A0AAJ2VCK5"/>
<dbReference type="Proteomes" id="UP001287445">
    <property type="component" value="Unassembled WGS sequence"/>
</dbReference>
<reference evidence="2" key="1">
    <citation type="submission" date="2023-11" db="EMBL/GenBank/DDBJ databases">
        <title>Identification and selenium tolerance of Delftia acidovorans R3-25.</title>
        <authorList>
            <person name="Zhang S."/>
            <person name="Liu Y."/>
            <person name="Guo Y."/>
        </authorList>
    </citation>
    <scope>NUCLEOTIDE SEQUENCE</scope>
    <source>
        <strain evidence="2">R3-25</strain>
    </source>
</reference>
<dbReference type="RefSeq" id="WP_319073971.1">
    <property type="nucleotide sequence ID" value="NZ_JAWWMZ010000004.1"/>
</dbReference>
<dbReference type="EMBL" id="JAWWMZ010000004">
    <property type="protein sequence ID" value="MDX4954710.1"/>
    <property type="molecule type" value="Genomic_DNA"/>
</dbReference>
<accession>A0AAJ2VCK5</accession>
<comment type="caution">
    <text evidence="2">The sequence shown here is derived from an EMBL/GenBank/DDBJ whole genome shotgun (WGS) entry which is preliminary data.</text>
</comment>
<sequence length="86" mass="10133">MPQQQQLTNVEFVTELMEYSRFGPMVQAFVIHCIHTKAREIAEFPNPELFDSDFMSGQFWQDIAKDVLRQMDEKYSALERTTPETD</sequence>
<evidence type="ECO:0000313" key="3">
    <source>
        <dbReference type="Proteomes" id="UP001287445"/>
    </source>
</evidence>
<evidence type="ECO:0000313" key="1">
    <source>
        <dbReference type="EMBL" id="MDX4954710.1"/>
    </source>
</evidence>